<accession>A0A387HQJ1</accession>
<proteinExistence type="predicted"/>
<dbReference type="KEGG" id="shun:DWB77_07229"/>
<feature type="region of interest" description="Disordered" evidence="1">
    <location>
        <begin position="20"/>
        <end position="39"/>
    </location>
</feature>
<name>A0A387HQJ1_9ACTN</name>
<sequence>MSQSMSPAASTSAWTCPPLPQRLLLTGRNGRSRPEQHRTSYPYPELMYETAAALATARWPQTASTETHWLRELTDGNGLTGFMPPALPDAAWVLHSMYQHELGPFDMSYVAYRRAFLNSKGSGSDIIPGLDPAEVFADPSDTFAPPKGEHPGPRWRRLRWSELARRTGEPVAEEGRLPSYACFPSLRERAGWPVGITGPSEGSLDRADWNRLVEILTMHNPQGAETRCLAYYTPLGQGAEDFDNLHVRSGRLADAKALYDHPEEEWTTPSNFWAQDRSWVLCTDYDLCATKLAGPASLVEALLNDSELEAIRLPWAH</sequence>
<evidence type="ECO:0000313" key="3">
    <source>
        <dbReference type="Proteomes" id="UP000271554"/>
    </source>
</evidence>
<organism evidence="2 3">
    <name type="scientific">Streptomyces hundungensis</name>
    <dbReference type="NCBI Taxonomy" id="1077946"/>
    <lineage>
        <taxon>Bacteria</taxon>
        <taxon>Bacillati</taxon>
        <taxon>Actinomycetota</taxon>
        <taxon>Actinomycetes</taxon>
        <taxon>Kitasatosporales</taxon>
        <taxon>Streptomycetaceae</taxon>
        <taxon>Streptomyces</taxon>
    </lineage>
</organism>
<reference evidence="2 3" key="1">
    <citation type="submission" date="2018-10" db="EMBL/GenBank/DDBJ databases">
        <title>Relationship between Morphology and Antimicrobial Activity in Streptomyces.</title>
        <authorList>
            <person name="Kang H.J."/>
            <person name="Kim S.B."/>
        </authorList>
    </citation>
    <scope>NUCLEOTIDE SEQUENCE [LARGE SCALE GENOMIC DNA]</scope>
    <source>
        <strain evidence="2 3">BH38</strain>
    </source>
</reference>
<dbReference type="Proteomes" id="UP000271554">
    <property type="component" value="Chromosome"/>
</dbReference>
<protein>
    <submittedName>
        <fullName evidence="2">Uncharacterized protein</fullName>
    </submittedName>
</protein>
<evidence type="ECO:0000313" key="2">
    <source>
        <dbReference type="EMBL" id="AYG85013.1"/>
    </source>
</evidence>
<evidence type="ECO:0000256" key="1">
    <source>
        <dbReference type="SAM" id="MobiDB-lite"/>
    </source>
</evidence>
<dbReference type="AlphaFoldDB" id="A0A387HQJ1"/>
<dbReference type="EMBL" id="CP032698">
    <property type="protein sequence ID" value="AYG85013.1"/>
    <property type="molecule type" value="Genomic_DNA"/>
</dbReference>
<gene>
    <name evidence="2" type="ORF">DWB77_07229</name>
</gene>
<keyword evidence="3" id="KW-1185">Reference proteome</keyword>